<dbReference type="GO" id="GO:0004061">
    <property type="term" value="F:arylformamidase activity"/>
    <property type="evidence" value="ECO:0007669"/>
    <property type="project" value="InterPro"/>
</dbReference>
<dbReference type="GO" id="GO:0019441">
    <property type="term" value="P:L-tryptophan catabolic process to kynurenine"/>
    <property type="evidence" value="ECO:0007669"/>
    <property type="project" value="InterPro"/>
</dbReference>
<gene>
    <name evidence="2" type="ORF">LECACI_7A005514</name>
</gene>
<dbReference type="Proteomes" id="UP001296104">
    <property type="component" value="Unassembled WGS sequence"/>
</dbReference>
<name>A0AAI8Z0V0_9PEZI</name>
<dbReference type="AlphaFoldDB" id="A0AAI8Z0V0"/>
<dbReference type="SUPFAM" id="SSF102198">
    <property type="entry name" value="Putative cyclase"/>
    <property type="match status" value="1"/>
</dbReference>
<comment type="similarity">
    <text evidence="1">Belongs to the Cyclase 1 superfamily.</text>
</comment>
<dbReference type="InterPro" id="IPR037175">
    <property type="entry name" value="KFase_sf"/>
</dbReference>
<evidence type="ECO:0000313" key="3">
    <source>
        <dbReference type="Proteomes" id="UP001296104"/>
    </source>
</evidence>
<dbReference type="PANTHER" id="PTHR34861">
    <property type="match status" value="1"/>
</dbReference>
<organism evidence="2 3">
    <name type="scientific">Lecanosticta acicola</name>
    <dbReference type="NCBI Taxonomy" id="111012"/>
    <lineage>
        <taxon>Eukaryota</taxon>
        <taxon>Fungi</taxon>
        <taxon>Dikarya</taxon>
        <taxon>Ascomycota</taxon>
        <taxon>Pezizomycotina</taxon>
        <taxon>Dothideomycetes</taxon>
        <taxon>Dothideomycetidae</taxon>
        <taxon>Mycosphaerellales</taxon>
        <taxon>Mycosphaerellaceae</taxon>
        <taxon>Lecanosticta</taxon>
    </lineage>
</organism>
<dbReference type="InterPro" id="IPR007325">
    <property type="entry name" value="KFase/CYL"/>
</dbReference>
<evidence type="ECO:0000313" key="2">
    <source>
        <dbReference type="EMBL" id="CAK4030356.1"/>
    </source>
</evidence>
<comment type="caution">
    <text evidence="2">The sequence shown here is derived from an EMBL/GenBank/DDBJ whole genome shotgun (WGS) entry which is preliminary data.</text>
</comment>
<dbReference type="EMBL" id="CAVMBE010000035">
    <property type="protein sequence ID" value="CAK4030356.1"/>
    <property type="molecule type" value="Genomic_DNA"/>
</dbReference>
<accession>A0AAI8Z0V0</accession>
<evidence type="ECO:0000256" key="1">
    <source>
        <dbReference type="ARBA" id="ARBA00007865"/>
    </source>
</evidence>
<dbReference type="Pfam" id="PF04199">
    <property type="entry name" value="Cyclase"/>
    <property type="match status" value="1"/>
</dbReference>
<evidence type="ECO:0008006" key="4">
    <source>
        <dbReference type="Google" id="ProtNLM"/>
    </source>
</evidence>
<sequence length="341" mass="37787">MSNKIPDFDELPEVKGMPKGTAWGVWDKNGKKDVYGTLNLLTPEVIKAAYAEARDGVHVSLNWPIGAIKTPGFGRKGLVHKVFSFVDTPLACHGYDDEIEFNTQCSSQWDSLMHFHHQPSQSGWNGTKTTPAALKQDYDDDQDSKTELPTLNHWHDRGGMVARGVLIDFKKYAQETGRKFDCFNDDKITVQDIETIAKKQGVEFRAGDVIIIRSGFTEELSNISGEEQAAKMGTHRVCGVTGNVATAKWFWNQHFSAVAGDMIAFEHIPPLREDGSEGAVSELVLHQWFLAQFGMSIGELWDLKALSETCERLGRYSFLLTSVPLNVPGAIGSPPNALAIF</sequence>
<dbReference type="PANTHER" id="PTHR34861:SF10">
    <property type="entry name" value="CYCLASE"/>
    <property type="match status" value="1"/>
</dbReference>
<keyword evidence="3" id="KW-1185">Reference proteome</keyword>
<protein>
    <recommendedName>
        <fullName evidence="4">Cyclase</fullName>
    </recommendedName>
</protein>
<dbReference type="Gene3D" id="3.50.30.50">
    <property type="entry name" value="Putative cyclase"/>
    <property type="match status" value="1"/>
</dbReference>
<proteinExistence type="inferred from homology"/>
<reference evidence="2" key="1">
    <citation type="submission" date="2023-11" db="EMBL/GenBank/DDBJ databases">
        <authorList>
            <person name="Alioto T."/>
            <person name="Alioto T."/>
            <person name="Gomez Garrido J."/>
        </authorList>
    </citation>
    <scope>NUCLEOTIDE SEQUENCE</scope>
</reference>